<organism evidence="1">
    <name type="scientific">marine sediment metagenome</name>
    <dbReference type="NCBI Taxonomy" id="412755"/>
    <lineage>
        <taxon>unclassified sequences</taxon>
        <taxon>metagenomes</taxon>
        <taxon>ecological metagenomes</taxon>
    </lineage>
</organism>
<sequence length="534" mass="57483">MAFYYVASGTKLYKMTTAGVATELSLPTGVSMVTTRRARFAVLSQRVVMVNGATRNLWIDPLDDTVRPLALQPPITPPLVVVGSSGNLTGTYKVKVAFLVKDTTTNKVLQESALGPASDGVALTSDKLKVTGVSVSDDSEVNARRLYRTVAGGNIYFEWIDLDGNTSTDLEDDLSDAGLNLLPKPRDLGSPEGTSGSNRLRIITSWKDRLWAVGSDAIDTVVFSGSKKLYGWPPKGGLDIPHKGEDDTGVTAFAARRDDLGVSKVDSLHKIVGNSPSDFRRVTVAEGPGMGWVAPDSVVVIDNVAYGLGENGVNRWDDEGVVTLSNAKAKGWFTTGDTFARTEFKNAIGFFDPGFRVYRLGLSAAGSTDIDRWVDYYIDQDIWLGPHKTGEFTGAWGGLFEDGSDLALPVLGDDSGTFYTMNNATFTDGATTAIDFDVDLPFFSMNSPDIEKHFGQPTVISKVEAAGTLTITPKTGGLDASAGSDLSHDLTTGRELQARLGQGRFVQLRLRQNTNAQGAELYGIEIPFHELGRR</sequence>
<protein>
    <submittedName>
        <fullName evidence="1">Uncharacterized protein</fullName>
    </submittedName>
</protein>
<reference evidence="1" key="1">
    <citation type="journal article" date="2015" name="Nature">
        <title>Complex archaea that bridge the gap between prokaryotes and eukaryotes.</title>
        <authorList>
            <person name="Spang A."/>
            <person name="Saw J.H."/>
            <person name="Jorgensen S.L."/>
            <person name="Zaremba-Niedzwiedzka K."/>
            <person name="Martijn J."/>
            <person name="Lind A.E."/>
            <person name="van Eijk R."/>
            <person name="Schleper C."/>
            <person name="Guy L."/>
            <person name="Ettema T.J."/>
        </authorList>
    </citation>
    <scope>NUCLEOTIDE SEQUENCE</scope>
</reference>
<accession>A0A0F9SGV7</accession>
<comment type="caution">
    <text evidence="1">The sequence shown here is derived from an EMBL/GenBank/DDBJ whole genome shotgun (WGS) entry which is preliminary data.</text>
</comment>
<evidence type="ECO:0000313" key="1">
    <source>
        <dbReference type="EMBL" id="KKN61512.1"/>
    </source>
</evidence>
<name>A0A0F9SGV7_9ZZZZ</name>
<dbReference type="AlphaFoldDB" id="A0A0F9SGV7"/>
<dbReference type="EMBL" id="LAZR01000655">
    <property type="protein sequence ID" value="KKN61512.1"/>
    <property type="molecule type" value="Genomic_DNA"/>
</dbReference>
<proteinExistence type="predicted"/>
<gene>
    <name evidence="1" type="ORF">LCGC14_0521000</name>
</gene>